<evidence type="ECO:0000313" key="3">
    <source>
        <dbReference type="Proteomes" id="UP000569732"/>
    </source>
</evidence>
<comment type="caution">
    <text evidence="2">The sequence shown here is derived from an EMBL/GenBank/DDBJ whole genome shotgun (WGS) entry which is preliminary data.</text>
</comment>
<dbReference type="Proteomes" id="UP000569732">
    <property type="component" value="Unassembled WGS sequence"/>
</dbReference>
<dbReference type="NCBIfam" id="TIGR03757">
    <property type="entry name" value="conj_TIGR03757"/>
    <property type="match status" value="1"/>
</dbReference>
<keyword evidence="3" id="KW-1185">Reference proteome</keyword>
<dbReference type="EMBL" id="JACCKB010000030">
    <property type="protein sequence ID" value="NYZ67817.1"/>
    <property type="molecule type" value="Genomic_DNA"/>
</dbReference>
<name>A0A853IE84_9GAMM</name>
<accession>A0A853IE84</accession>
<gene>
    <name evidence="2" type="ORF">H0A36_17525</name>
</gene>
<dbReference type="InterPro" id="IPR011090">
    <property type="entry name" value="Integr_conj_element_PFL4709"/>
</dbReference>
<protein>
    <submittedName>
        <fullName evidence="2">TIGR03757 family integrating conjugative element protein</fullName>
    </submittedName>
</protein>
<reference evidence="2 3" key="1">
    <citation type="submission" date="2020-07" db="EMBL/GenBank/DDBJ databases">
        <title>Endozoicomonas sp. nov., isolated from sediment.</title>
        <authorList>
            <person name="Gu T."/>
        </authorList>
    </citation>
    <scope>NUCLEOTIDE SEQUENCE [LARGE SCALE GENOMIC DNA]</scope>
    <source>
        <strain evidence="2 3">SM1973</strain>
    </source>
</reference>
<organism evidence="2 3">
    <name type="scientific">Spartinivicinus marinus</name>
    <dbReference type="NCBI Taxonomy" id="2994442"/>
    <lineage>
        <taxon>Bacteria</taxon>
        <taxon>Pseudomonadati</taxon>
        <taxon>Pseudomonadota</taxon>
        <taxon>Gammaproteobacteria</taxon>
        <taxon>Oceanospirillales</taxon>
        <taxon>Zooshikellaceae</taxon>
        <taxon>Spartinivicinus</taxon>
    </lineage>
</organism>
<sequence>MKKINLIIFSLLFCSVINAATLIEAIGDKNTQFEGGDADVFEESKSQVHLYNLNGPDEINKLLGDKLPPNKEQAMAIVKSRIAVLGPSLEVKTKTAYLGITAAIRYRLTEYPAIVFNQKYVIYGETDIEAAYNQYQAWLDKHE</sequence>
<dbReference type="AlphaFoldDB" id="A0A853IE84"/>
<dbReference type="RefSeq" id="WP_180569840.1">
    <property type="nucleotide sequence ID" value="NZ_JACCKB010000030.1"/>
</dbReference>
<evidence type="ECO:0000256" key="1">
    <source>
        <dbReference type="SAM" id="SignalP"/>
    </source>
</evidence>
<evidence type="ECO:0000313" key="2">
    <source>
        <dbReference type="EMBL" id="NYZ67817.1"/>
    </source>
</evidence>
<keyword evidence="1" id="KW-0732">Signal</keyword>
<dbReference type="Pfam" id="PF07511">
    <property type="entry name" value="DUF1525"/>
    <property type="match status" value="1"/>
</dbReference>
<feature type="signal peptide" evidence="1">
    <location>
        <begin position="1"/>
        <end position="19"/>
    </location>
</feature>
<proteinExistence type="predicted"/>
<feature type="chain" id="PRO_5032328412" evidence="1">
    <location>
        <begin position="20"/>
        <end position="143"/>
    </location>
</feature>